<name>A0A7S4A4P1_9STRA</name>
<proteinExistence type="predicted"/>
<dbReference type="Proteomes" id="UP000789595">
    <property type="component" value="Unassembled WGS sequence"/>
</dbReference>
<keyword evidence="4" id="KW-1185">Reference proteome</keyword>
<organism evidence="2">
    <name type="scientific">Pelagomonas calceolata</name>
    <dbReference type="NCBI Taxonomy" id="35677"/>
    <lineage>
        <taxon>Eukaryota</taxon>
        <taxon>Sar</taxon>
        <taxon>Stramenopiles</taxon>
        <taxon>Ochrophyta</taxon>
        <taxon>Pelagophyceae</taxon>
        <taxon>Pelagomonadales</taxon>
        <taxon>Pelagomonadaceae</taxon>
        <taxon>Pelagomonas</taxon>
    </lineage>
</organism>
<dbReference type="Pfam" id="PF05608">
    <property type="entry name" value="RTE1"/>
    <property type="match status" value="1"/>
</dbReference>
<evidence type="ECO:0000313" key="3">
    <source>
        <dbReference type="EMBL" id="CAH0364414.1"/>
    </source>
</evidence>
<dbReference type="EMBL" id="CAKKNE010000001">
    <property type="protein sequence ID" value="CAH0364414.1"/>
    <property type="molecule type" value="Genomic_DNA"/>
</dbReference>
<dbReference type="OrthoDB" id="267284at2759"/>
<keyword evidence="1" id="KW-0812">Transmembrane</keyword>
<keyword evidence="1" id="KW-0472">Membrane</keyword>
<keyword evidence="1" id="KW-1133">Transmembrane helix</keyword>
<evidence type="ECO:0000313" key="4">
    <source>
        <dbReference type="Proteomes" id="UP000789595"/>
    </source>
</evidence>
<evidence type="ECO:0000256" key="1">
    <source>
        <dbReference type="SAM" id="Phobius"/>
    </source>
</evidence>
<reference evidence="3" key="2">
    <citation type="submission" date="2021-11" db="EMBL/GenBank/DDBJ databases">
        <authorList>
            <consortium name="Genoscope - CEA"/>
            <person name="William W."/>
        </authorList>
    </citation>
    <scope>NUCLEOTIDE SEQUENCE</scope>
</reference>
<reference evidence="2" key="1">
    <citation type="submission" date="2021-01" db="EMBL/GenBank/DDBJ databases">
        <authorList>
            <person name="Corre E."/>
            <person name="Pelletier E."/>
            <person name="Niang G."/>
            <person name="Scheremetjew M."/>
            <person name="Finn R."/>
            <person name="Kale V."/>
            <person name="Holt S."/>
            <person name="Cochrane G."/>
            <person name="Meng A."/>
            <person name="Brown T."/>
            <person name="Cohen L."/>
        </authorList>
    </citation>
    <scope>NUCLEOTIDE SEQUENCE</scope>
    <source>
        <strain evidence="2">CCMP1756</strain>
    </source>
</reference>
<dbReference type="PANTHER" id="PTHR20921:SF0">
    <property type="entry name" value="TRANSMEMBRANE PROTEIN 222"/>
    <property type="match status" value="1"/>
</dbReference>
<sequence length="181" mass="19906">MSGRHAMIASADPESPQPDVLNATVPPGSIAWTPIQPITCCIPAIGHMGITDSKGYLHDWHGCPISANHPKQMLFGEPARYVRLIKFGDDADRKRWDDAIDQADNEYARHVHVMGCGHDCHSHVARVLNLLRYGGCAVHNKVELAAVVFFCGRHTSLSGALKTWVPFLIFLGLVLVYKTQA</sequence>
<dbReference type="PANTHER" id="PTHR20921">
    <property type="entry name" value="TRANSMEMBRANE PROTEIN 222"/>
    <property type="match status" value="1"/>
</dbReference>
<evidence type="ECO:0000313" key="2">
    <source>
        <dbReference type="EMBL" id="CAE0703377.1"/>
    </source>
</evidence>
<dbReference type="InterPro" id="IPR008496">
    <property type="entry name" value="TMEM222/RTE1"/>
</dbReference>
<dbReference type="EMBL" id="HBIW01021816">
    <property type="protein sequence ID" value="CAE0703377.1"/>
    <property type="molecule type" value="Transcribed_RNA"/>
</dbReference>
<gene>
    <name evidence="2" type="ORF">PCAL00307_LOCUS18824</name>
    <name evidence="3" type="ORF">PECAL_1P07740</name>
</gene>
<feature type="transmembrane region" description="Helical" evidence="1">
    <location>
        <begin position="159"/>
        <end position="177"/>
    </location>
</feature>
<protein>
    <submittedName>
        <fullName evidence="2">Uncharacterized protein</fullName>
    </submittedName>
</protein>
<dbReference type="AlphaFoldDB" id="A0A7S4A4P1"/>
<accession>A0A7S4A4P1</accession>